<reference evidence="2 3" key="1">
    <citation type="submission" date="2015-10" db="EMBL/GenBank/DDBJ databases">
        <title>Metagenome-Assembled Genomes uncover a global brackish microbiome.</title>
        <authorList>
            <person name="Hugerth L.W."/>
            <person name="Larsson J."/>
            <person name="Alneberg J."/>
            <person name="Lindh M.V."/>
            <person name="Legrand C."/>
            <person name="Pinhassi J."/>
            <person name="Andersson A.F."/>
        </authorList>
    </citation>
    <scope>NUCLEOTIDE SEQUENCE [LARGE SCALE GENOMIC DNA]</scope>
    <source>
        <strain evidence="2">BACL18 MAG-120507-bin52</strain>
    </source>
</reference>
<comment type="caution">
    <text evidence="2">The sequence shown here is derived from an EMBL/GenBank/DDBJ whole genome shotgun (WGS) entry which is preliminary data.</text>
</comment>
<accession>A0A0R2RJQ4</accession>
<dbReference type="AlphaFoldDB" id="A0A0R2RJQ4"/>
<proteinExistence type="predicted"/>
<feature type="compositionally biased region" description="Basic and acidic residues" evidence="1">
    <location>
        <begin position="1"/>
        <end position="19"/>
    </location>
</feature>
<feature type="region of interest" description="Disordered" evidence="1">
    <location>
        <begin position="1"/>
        <end position="27"/>
    </location>
</feature>
<gene>
    <name evidence="2" type="ORF">ABR82_03905</name>
</gene>
<sequence>MGDPPVARKCDTPGLEPHRNGGNTGPKFTLGWIREMAASSLGKLDEPQNPAYGFHRNEGRVA</sequence>
<organism evidence="2 3">
    <name type="scientific">Verrucomicrobia subdivision 6 bacterium BACL9 MAG-120507-bin52</name>
    <dbReference type="NCBI Taxonomy" id="1655590"/>
    <lineage>
        <taxon>Bacteria</taxon>
        <taxon>Pseudomonadati</taxon>
        <taxon>Verrucomicrobiota</taxon>
        <taxon>Verrucomicrobiia</taxon>
        <taxon>Verrucomicrobiales</taxon>
        <taxon>Verrucomicrobia subdivision 6</taxon>
    </lineage>
</organism>
<dbReference type="Proteomes" id="UP000051269">
    <property type="component" value="Unassembled WGS sequence"/>
</dbReference>
<evidence type="ECO:0000313" key="3">
    <source>
        <dbReference type="Proteomes" id="UP000051269"/>
    </source>
</evidence>
<protein>
    <submittedName>
        <fullName evidence="2">Uncharacterized protein</fullName>
    </submittedName>
</protein>
<feature type="region of interest" description="Disordered" evidence="1">
    <location>
        <begin position="41"/>
        <end position="62"/>
    </location>
</feature>
<evidence type="ECO:0000256" key="1">
    <source>
        <dbReference type="SAM" id="MobiDB-lite"/>
    </source>
</evidence>
<name>A0A0R2RJQ4_9BACT</name>
<dbReference type="EMBL" id="LIBO01000028">
    <property type="protein sequence ID" value="KRO62846.1"/>
    <property type="molecule type" value="Genomic_DNA"/>
</dbReference>
<evidence type="ECO:0000313" key="2">
    <source>
        <dbReference type="EMBL" id="KRO62846.1"/>
    </source>
</evidence>